<comment type="catalytic activity">
    <reaction evidence="7">
        <text>adenosine + H2O + H(+) = inosine + NH4(+)</text>
        <dbReference type="Rhea" id="RHEA:24408"/>
        <dbReference type="ChEBI" id="CHEBI:15377"/>
        <dbReference type="ChEBI" id="CHEBI:15378"/>
        <dbReference type="ChEBI" id="CHEBI:16335"/>
        <dbReference type="ChEBI" id="CHEBI:17596"/>
        <dbReference type="ChEBI" id="CHEBI:28938"/>
        <dbReference type="EC" id="3.5.4.4"/>
    </reaction>
    <physiologicalReaction direction="left-to-right" evidence="7">
        <dbReference type="Rhea" id="RHEA:24409"/>
    </physiologicalReaction>
</comment>
<comment type="catalytic activity">
    <reaction evidence="8">
        <text>adenosine + phosphate = alpha-D-ribose 1-phosphate + adenine</text>
        <dbReference type="Rhea" id="RHEA:27642"/>
        <dbReference type="ChEBI" id="CHEBI:16335"/>
        <dbReference type="ChEBI" id="CHEBI:16708"/>
        <dbReference type="ChEBI" id="CHEBI:43474"/>
        <dbReference type="ChEBI" id="CHEBI:57720"/>
        <dbReference type="EC" id="2.4.2.1"/>
    </reaction>
    <physiologicalReaction direction="left-to-right" evidence="8">
        <dbReference type="Rhea" id="RHEA:27643"/>
    </physiologicalReaction>
</comment>
<evidence type="ECO:0000256" key="2">
    <source>
        <dbReference type="ARBA" id="ARBA00007353"/>
    </source>
</evidence>
<sequence length="252" mass="27763">MDWITPDWPVPSWIKAVSTTRTGGVSRQPFDSMNLGTHVDDDIGDVISNRVRLADVMCMPSAPSWLNQVHGTNVVTLPLSETHRVPDADASFSAEQGQVCVVMTADCLPVLFCNKDGTEVAAAHAGWRGLVNGVLEETLTNFSDPKNVMAWLGPAIGADEFEVGSEVREQFMAVDPGSEIAFKPHNDRWLADIYLLAKRRLALAGVSEVYGGTYCTVSEPERFYSYRRESRTGRQASCIWMISESGDNKFTK</sequence>
<dbReference type="RefSeq" id="WP_274162748.1">
    <property type="nucleotide sequence ID" value="NZ_JAJUBC010000002.1"/>
</dbReference>
<dbReference type="CDD" id="cd16833">
    <property type="entry name" value="YfiH"/>
    <property type="match status" value="1"/>
</dbReference>
<keyword evidence="12" id="KW-1185">Reference proteome</keyword>
<reference evidence="11" key="1">
    <citation type="submission" date="2021-12" db="EMBL/GenBank/DDBJ databases">
        <title>Enterovibrio ZSDZ35 sp. nov. and Enterovibrio ZSDZ42 sp. nov., isolated from coastal seawater in Qingdao.</title>
        <authorList>
            <person name="Zhang P."/>
        </authorList>
    </citation>
    <scope>NUCLEOTIDE SEQUENCE</scope>
    <source>
        <strain evidence="11">ZSDZ42</strain>
    </source>
</reference>
<comment type="caution">
    <text evidence="11">The sequence shown here is derived from an EMBL/GenBank/DDBJ whole genome shotgun (WGS) entry which is preliminary data.</text>
</comment>
<comment type="catalytic activity">
    <reaction evidence="9">
        <text>S-methyl-5'-thioadenosine + phosphate = 5-(methylsulfanyl)-alpha-D-ribose 1-phosphate + adenine</text>
        <dbReference type="Rhea" id="RHEA:11852"/>
        <dbReference type="ChEBI" id="CHEBI:16708"/>
        <dbReference type="ChEBI" id="CHEBI:17509"/>
        <dbReference type="ChEBI" id="CHEBI:43474"/>
        <dbReference type="ChEBI" id="CHEBI:58533"/>
        <dbReference type="EC" id="2.4.2.28"/>
    </reaction>
    <physiologicalReaction direction="left-to-right" evidence="9">
        <dbReference type="Rhea" id="RHEA:11853"/>
    </physiologicalReaction>
</comment>
<gene>
    <name evidence="11" type="primary">pgeF</name>
    <name evidence="11" type="ORF">LRP50_01480</name>
</gene>
<evidence type="ECO:0000256" key="7">
    <source>
        <dbReference type="ARBA" id="ARBA00047989"/>
    </source>
</evidence>
<evidence type="ECO:0000256" key="1">
    <source>
        <dbReference type="ARBA" id="ARBA00000553"/>
    </source>
</evidence>
<dbReference type="NCBIfam" id="TIGR00726">
    <property type="entry name" value="peptidoglycan editing factor PgeF"/>
    <property type="match status" value="1"/>
</dbReference>
<accession>A0ABT5QW27</accession>
<evidence type="ECO:0000256" key="3">
    <source>
        <dbReference type="ARBA" id="ARBA00022679"/>
    </source>
</evidence>
<evidence type="ECO:0000256" key="8">
    <source>
        <dbReference type="ARBA" id="ARBA00048968"/>
    </source>
</evidence>
<keyword evidence="5" id="KW-0378">Hydrolase</keyword>
<dbReference type="Gene3D" id="3.60.140.10">
    <property type="entry name" value="CNF1/YfiH-like putative cysteine hydrolases"/>
    <property type="match status" value="1"/>
</dbReference>
<keyword evidence="6" id="KW-0862">Zinc</keyword>
<keyword evidence="4" id="KW-0479">Metal-binding</keyword>
<evidence type="ECO:0000256" key="9">
    <source>
        <dbReference type="ARBA" id="ARBA00049893"/>
    </source>
</evidence>
<comment type="similarity">
    <text evidence="2 10">Belongs to the purine nucleoside phosphorylase YfiH/LACC1 family.</text>
</comment>
<evidence type="ECO:0000256" key="10">
    <source>
        <dbReference type="RuleBase" id="RU361274"/>
    </source>
</evidence>
<dbReference type="InterPro" id="IPR038371">
    <property type="entry name" value="Cu_polyphenol_OxRdtase_sf"/>
</dbReference>
<proteinExistence type="inferred from homology"/>
<dbReference type="InterPro" id="IPR003730">
    <property type="entry name" value="Cu_polyphenol_OxRdtase"/>
</dbReference>
<evidence type="ECO:0000256" key="5">
    <source>
        <dbReference type="ARBA" id="ARBA00022801"/>
    </source>
</evidence>
<dbReference type="Pfam" id="PF02578">
    <property type="entry name" value="Cu-oxidase_4"/>
    <property type="match status" value="1"/>
</dbReference>
<dbReference type="SUPFAM" id="SSF64438">
    <property type="entry name" value="CNF1/YfiH-like putative cysteine hydrolases"/>
    <property type="match status" value="1"/>
</dbReference>
<dbReference type="PANTHER" id="PTHR30616:SF2">
    <property type="entry name" value="PURINE NUCLEOSIDE PHOSPHORYLASE LACC1"/>
    <property type="match status" value="1"/>
</dbReference>
<evidence type="ECO:0000256" key="4">
    <source>
        <dbReference type="ARBA" id="ARBA00022723"/>
    </source>
</evidence>
<dbReference type="InterPro" id="IPR011324">
    <property type="entry name" value="Cytotoxic_necrot_fac-like_cat"/>
</dbReference>
<organism evidence="11 12">
    <name type="scientific">Enterovibrio gelatinilyticus</name>
    <dbReference type="NCBI Taxonomy" id="2899819"/>
    <lineage>
        <taxon>Bacteria</taxon>
        <taxon>Pseudomonadati</taxon>
        <taxon>Pseudomonadota</taxon>
        <taxon>Gammaproteobacteria</taxon>
        <taxon>Vibrionales</taxon>
        <taxon>Vibrionaceae</taxon>
        <taxon>Enterovibrio</taxon>
    </lineage>
</organism>
<dbReference type="Proteomes" id="UP001149400">
    <property type="component" value="Unassembled WGS sequence"/>
</dbReference>
<evidence type="ECO:0000313" key="12">
    <source>
        <dbReference type="Proteomes" id="UP001149400"/>
    </source>
</evidence>
<keyword evidence="3" id="KW-0808">Transferase</keyword>
<comment type="catalytic activity">
    <reaction evidence="1">
        <text>inosine + phosphate = alpha-D-ribose 1-phosphate + hypoxanthine</text>
        <dbReference type="Rhea" id="RHEA:27646"/>
        <dbReference type="ChEBI" id="CHEBI:17368"/>
        <dbReference type="ChEBI" id="CHEBI:17596"/>
        <dbReference type="ChEBI" id="CHEBI:43474"/>
        <dbReference type="ChEBI" id="CHEBI:57720"/>
        <dbReference type="EC" id="2.4.2.1"/>
    </reaction>
    <physiologicalReaction direction="left-to-right" evidence="1">
        <dbReference type="Rhea" id="RHEA:27647"/>
    </physiologicalReaction>
</comment>
<evidence type="ECO:0000256" key="6">
    <source>
        <dbReference type="ARBA" id="ARBA00022833"/>
    </source>
</evidence>
<dbReference type="PANTHER" id="PTHR30616">
    <property type="entry name" value="UNCHARACTERIZED PROTEIN YFIH"/>
    <property type="match status" value="1"/>
</dbReference>
<evidence type="ECO:0000313" key="11">
    <source>
        <dbReference type="EMBL" id="MDD1791800.1"/>
    </source>
</evidence>
<protein>
    <recommendedName>
        <fullName evidence="10">Purine nucleoside phosphorylase</fullName>
    </recommendedName>
</protein>
<dbReference type="EMBL" id="JAJUBC010000002">
    <property type="protein sequence ID" value="MDD1791800.1"/>
    <property type="molecule type" value="Genomic_DNA"/>
</dbReference>
<name>A0ABT5QW27_9GAMM</name>